<comment type="caution">
    <text evidence="1">The sequence shown here is derived from an EMBL/GenBank/DDBJ whole genome shotgun (WGS) entry which is preliminary data.</text>
</comment>
<protein>
    <recommendedName>
        <fullName evidence="3">PEP-CTERM protein-sorting domain-containing protein</fullName>
    </recommendedName>
</protein>
<evidence type="ECO:0000313" key="1">
    <source>
        <dbReference type="EMBL" id="MDP4538742.1"/>
    </source>
</evidence>
<organism evidence="1 2">
    <name type="scientific">Qipengyuania benthica</name>
    <dbReference type="NCBI Taxonomy" id="3067651"/>
    <lineage>
        <taxon>Bacteria</taxon>
        <taxon>Pseudomonadati</taxon>
        <taxon>Pseudomonadota</taxon>
        <taxon>Alphaproteobacteria</taxon>
        <taxon>Sphingomonadales</taxon>
        <taxon>Erythrobacteraceae</taxon>
        <taxon>Qipengyuania</taxon>
    </lineage>
</organism>
<reference evidence="1 2" key="1">
    <citation type="submission" date="2023-08" db="EMBL/GenBank/DDBJ databases">
        <title>genomic of DY56.</title>
        <authorList>
            <person name="Wang Y."/>
        </authorList>
    </citation>
    <scope>NUCLEOTIDE SEQUENCE [LARGE SCALE GENOMIC DNA]</scope>
    <source>
        <strain evidence="1 2">DY56-A-20</strain>
    </source>
</reference>
<accession>A0ABT9H603</accession>
<dbReference type="Proteomes" id="UP001235664">
    <property type="component" value="Unassembled WGS sequence"/>
</dbReference>
<sequence>MSSQAIAIVSQLSTLPGVRETAAALSEPSALLLIGISLGGIALGRLLTLGQPAQD</sequence>
<dbReference type="RefSeq" id="WP_305928864.1">
    <property type="nucleotide sequence ID" value="NZ_JAVAIL010000001.1"/>
</dbReference>
<keyword evidence="2" id="KW-1185">Reference proteome</keyword>
<proteinExistence type="predicted"/>
<evidence type="ECO:0000313" key="2">
    <source>
        <dbReference type="Proteomes" id="UP001235664"/>
    </source>
</evidence>
<name>A0ABT9H603_9SPHN</name>
<evidence type="ECO:0008006" key="3">
    <source>
        <dbReference type="Google" id="ProtNLM"/>
    </source>
</evidence>
<dbReference type="EMBL" id="JAVAIL010000001">
    <property type="protein sequence ID" value="MDP4538742.1"/>
    <property type="molecule type" value="Genomic_DNA"/>
</dbReference>
<gene>
    <name evidence="1" type="ORF">Q9K01_03790</name>
</gene>